<comment type="caution">
    <text evidence="3">The sequence shown here is derived from an EMBL/GenBank/DDBJ whole genome shotgun (WGS) entry which is preliminary data.</text>
</comment>
<feature type="compositionally biased region" description="Low complexity" evidence="1">
    <location>
        <begin position="608"/>
        <end position="623"/>
    </location>
</feature>
<dbReference type="PANTHER" id="PTHR35179:SF1">
    <property type="entry name" value="INTEGRAL MEMBRANE PROTEIN"/>
    <property type="match status" value="1"/>
</dbReference>
<feature type="compositionally biased region" description="Basic residues" evidence="1">
    <location>
        <begin position="825"/>
        <end position="834"/>
    </location>
</feature>
<feature type="compositionally biased region" description="Basic and acidic residues" evidence="1">
    <location>
        <begin position="909"/>
        <end position="919"/>
    </location>
</feature>
<feature type="compositionally biased region" description="Pro residues" evidence="1">
    <location>
        <begin position="500"/>
        <end position="515"/>
    </location>
</feature>
<dbReference type="EMBL" id="CAJMXA010002815">
    <property type="protein sequence ID" value="CAE6487590.1"/>
    <property type="molecule type" value="Genomic_DNA"/>
</dbReference>
<protein>
    <submittedName>
        <fullName evidence="3">Uncharacterized protein</fullName>
    </submittedName>
</protein>
<sequence length="941" mass="104752">MYRSQCNLTPPMWPTFKTEHPFKPTEVLPEDVRLATLAFGFTIGFGYFVVWHAIKQTRKIQMRSAYIIMCWIEIAACIAWAIISWLYITGAIGHSFWLFFVIVTIWTIQIQLLLQIIINRICILLPDPSQRFWLKSIVAVWIIMISISVYCIWIPAQLQISERYIRVNLFWDHAEKILYLFTDAALNITFMRLIRQRLVSRGVSSLADFCSTPNDLNKLTKYDKLVAMNSRMILVSLSMDVVIIGMLSYRNSLVYMQFHPVAFMVKLEIEMCMSRLMVKVARGTGIDVPEGPAKAPNRLEEPHTSSRGVNVQITTQVVTHTDNLGADYESSHGPEERDEKTPPMYETDLEAQFQLDHMDPVATDSYEIADIAKGRKTVQWATKGQERLLAKVGPWSCGTYHSHRDERHWNSRDRYCGVYMMPPRSKRKRAGAPARVTRSKAQAPRAPDDQVTTRVSKSANNGADSGPGPSTRRTRPHLIMEVVLPASKRPTPKTSSAPTPDSPAPPIVMPAPPDLPSSSPIRIPEPVRESTPQVQGKGGKGKAGVDSLPPSSPPPMSSPAQELKWDNSSDPVFSTPTPSPSRSRRHSKEASAHQPTPTKANAPAPLLPTHATSHPSSPSVNVHPELEVVHSDRAKPPQEEEIQEHKLPTSPAPYSDTLAADDPFGFLAAETRLRERRIEMGIEDTGAGTGMPSSGGPESFDQSVYEEAFASIFYDPQSGTITAPSEAESQRRGAHASTEASLYDTDGNGEGTSKAKLKRKRTMEVVIPTKGKGEENSKGNKRTEEAPKESSPKSKSTRSKGKGKGKEKAKEHILTTYELEAMLPHRIKRSRKPRNKESIPLSDVDSDEPSSPPKKSKVVSAAKKKTGRGAAKTTKKDSKPPKAGSSKVEKSTARLPKRVRSGETANMDDDTRKRFEAERKRRVEAYKALDTYTLEEEEVVW</sequence>
<feature type="transmembrane region" description="Helical" evidence="2">
    <location>
        <begin position="34"/>
        <end position="54"/>
    </location>
</feature>
<gene>
    <name evidence="3" type="ORF">RDB_LOCUS97260</name>
</gene>
<feature type="transmembrane region" description="Helical" evidence="2">
    <location>
        <begin position="94"/>
        <end position="118"/>
    </location>
</feature>
<dbReference type="Proteomes" id="UP000663853">
    <property type="component" value="Unassembled WGS sequence"/>
</dbReference>
<evidence type="ECO:0000313" key="3">
    <source>
        <dbReference type="EMBL" id="CAE6487590.1"/>
    </source>
</evidence>
<proteinExistence type="predicted"/>
<feature type="region of interest" description="Disordered" evidence="1">
    <location>
        <begin position="716"/>
        <end position="919"/>
    </location>
</feature>
<keyword evidence="2" id="KW-0812">Transmembrane</keyword>
<reference evidence="3" key="1">
    <citation type="submission" date="2021-01" db="EMBL/GenBank/DDBJ databases">
        <authorList>
            <person name="Kaushik A."/>
        </authorList>
    </citation>
    <scope>NUCLEOTIDE SEQUENCE</scope>
    <source>
        <strain evidence="3">AG6-10EEA</strain>
    </source>
</reference>
<accession>A0A8H3CL80</accession>
<organism evidence="3 4">
    <name type="scientific">Rhizoctonia solani</name>
    <dbReference type="NCBI Taxonomy" id="456999"/>
    <lineage>
        <taxon>Eukaryota</taxon>
        <taxon>Fungi</taxon>
        <taxon>Dikarya</taxon>
        <taxon>Basidiomycota</taxon>
        <taxon>Agaricomycotina</taxon>
        <taxon>Agaricomycetes</taxon>
        <taxon>Cantharellales</taxon>
        <taxon>Ceratobasidiaceae</taxon>
        <taxon>Rhizoctonia</taxon>
    </lineage>
</organism>
<keyword evidence="2" id="KW-0472">Membrane</keyword>
<feature type="transmembrane region" description="Helical" evidence="2">
    <location>
        <begin position="138"/>
        <end position="156"/>
    </location>
</feature>
<feature type="compositionally biased region" description="Basic and acidic residues" evidence="1">
    <location>
        <begin position="624"/>
        <end position="647"/>
    </location>
</feature>
<evidence type="ECO:0000256" key="2">
    <source>
        <dbReference type="SAM" id="Phobius"/>
    </source>
</evidence>
<feature type="compositionally biased region" description="Basic and acidic residues" evidence="1">
    <location>
        <begin position="804"/>
        <end position="813"/>
    </location>
</feature>
<feature type="compositionally biased region" description="Polar residues" evidence="1">
    <location>
        <begin position="450"/>
        <end position="463"/>
    </location>
</feature>
<evidence type="ECO:0000256" key="1">
    <source>
        <dbReference type="SAM" id="MobiDB-lite"/>
    </source>
</evidence>
<feature type="compositionally biased region" description="Basic and acidic residues" evidence="1">
    <location>
        <begin position="771"/>
        <end position="792"/>
    </location>
</feature>
<name>A0A8H3CL80_9AGAM</name>
<evidence type="ECO:0000313" key="4">
    <source>
        <dbReference type="Proteomes" id="UP000663853"/>
    </source>
</evidence>
<dbReference type="PANTHER" id="PTHR35179">
    <property type="entry name" value="PROTEIN CBG02620"/>
    <property type="match status" value="1"/>
</dbReference>
<feature type="region of interest" description="Disordered" evidence="1">
    <location>
        <begin position="421"/>
        <end position="660"/>
    </location>
</feature>
<dbReference type="AlphaFoldDB" id="A0A8H3CL80"/>
<feature type="transmembrane region" description="Helical" evidence="2">
    <location>
        <begin position="66"/>
        <end position="88"/>
    </location>
</feature>
<keyword evidence="2" id="KW-1133">Transmembrane helix</keyword>
<feature type="compositionally biased region" description="Basic residues" evidence="1">
    <location>
        <begin position="854"/>
        <end position="867"/>
    </location>
</feature>